<dbReference type="EMBL" id="FOGC01000001">
    <property type="protein sequence ID" value="SEQ09512.1"/>
    <property type="molecule type" value="Genomic_DNA"/>
</dbReference>
<protein>
    <submittedName>
        <fullName evidence="1">Transcriptional regulator, AlpA family</fullName>
    </submittedName>
</protein>
<organism evidence="1 2">
    <name type="scientific">Rosenbergiella nectarea</name>
    <dbReference type="NCBI Taxonomy" id="988801"/>
    <lineage>
        <taxon>Bacteria</taxon>
        <taxon>Pseudomonadati</taxon>
        <taxon>Pseudomonadota</taxon>
        <taxon>Gammaproteobacteria</taxon>
        <taxon>Enterobacterales</taxon>
        <taxon>Erwiniaceae</taxon>
        <taxon>Rosenbergiella</taxon>
    </lineage>
</organism>
<dbReference type="InterPro" id="IPR010260">
    <property type="entry name" value="AlpA"/>
</dbReference>
<dbReference type="PANTHER" id="PTHR36154:SF1">
    <property type="entry name" value="DNA-BINDING TRANSCRIPTIONAL ACTIVATOR ALPA"/>
    <property type="match status" value="1"/>
</dbReference>
<evidence type="ECO:0000313" key="2">
    <source>
        <dbReference type="Proteomes" id="UP000242515"/>
    </source>
</evidence>
<dbReference type="STRING" id="988801.SAMN05216522_101176"/>
<dbReference type="Proteomes" id="UP000242515">
    <property type="component" value="Unassembled WGS sequence"/>
</dbReference>
<dbReference type="Gene3D" id="1.10.238.160">
    <property type="match status" value="1"/>
</dbReference>
<gene>
    <name evidence="1" type="ORF">SAMN05216522_101176</name>
</gene>
<reference evidence="2" key="1">
    <citation type="submission" date="2016-10" db="EMBL/GenBank/DDBJ databases">
        <authorList>
            <person name="Varghese N."/>
            <person name="Submissions S."/>
        </authorList>
    </citation>
    <scope>NUCLEOTIDE SEQUENCE [LARGE SCALE GENOMIC DNA]</scope>
    <source>
        <strain evidence="2">8N4</strain>
    </source>
</reference>
<dbReference type="PANTHER" id="PTHR36154">
    <property type="entry name" value="DNA-BINDING TRANSCRIPTIONAL ACTIVATOR ALPA"/>
    <property type="match status" value="1"/>
</dbReference>
<dbReference type="Pfam" id="PF05930">
    <property type="entry name" value="Phage_AlpA"/>
    <property type="match status" value="1"/>
</dbReference>
<proteinExistence type="predicted"/>
<evidence type="ECO:0000313" key="1">
    <source>
        <dbReference type="EMBL" id="SEQ09512.1"/>
    </source>
</evidence>
<accession>A0A1H9D7P1</accession>
<dbReference type="AlphaFoldDB" id="A0A1H9D7P1"/>
<keyword evidence="2" id="KW-1185">Reference proteome</keyword>
<dbReference type="RefSeq" id="WP_092671376.1">
    <property type="nucleotide sequence ID" value="NZ_FOGC01000001.1"/>
</dbReference>
<dbReference type="InterPro" id="IPR052931">
    <property type="entry name" value="Prophage_regulatory_activator"/>
</dbReference>
<dbReference type="OrthoDB" id="7064958at2"/>
<sequence length="87" mass="9612">MLGQSSPSFSTPLPAIPLPSPVQERFMRLPEVIRVSGLSRATIYELMRKDAFPQNVSLGGRNVAWPESEINAWVKTRMAARTQGGTQ</sequence>
<name>A0A1H9D7P1_9GAMM</name>